<evidence type="ECO:0000313" key="3">
    <source>
        <dbReference type="Proteomes" id="UP001451303"/>
    </source>
</evidence>
<comment type="caution">
    <text evidence="2">The sequence shown here is derived from an EMBL/GenBank/DDBJ whole genome shotgun (WGS) entry which is preliminary data.</text>
</comment>
<reference evidence="2 3" key="1">
    <citation type="submission" date="2023-09" db="EMBL/GenBank/DDBJ databases">
        <title>Multi-omics analysis of a traditional fermented food reveals byproduct-associated fungal strains for waste-to-food upcycling.</title>
        <authorList>
            <consortium name="Lawrence Berkeley National Laboratory"/>
            <person name="Rekdal V.M."/>
            <person name="Villalobos-Escobedo J.M."/>
            <person name="Rodriguez-Valeron N."/>
            <person name="Garcia M.O."/>
            <person name="Vasquez D.P."/>
            <person name="Damayanti I."/>
            <person name="Sorensen P.M."/>
            <person name="Baidoo E.E."/>
            <person name="De Carvalho A.C."/>
            <person name="Riley R."/>
            <person name="Lipzen A."/>
            <person name="He G."/>
            <person name="Yan M."/>
            <person name="Haridas S."/>
            <person name="Daum C."/>
            <person name="Yoshinaga Y."/>
            <person name="Ng V."/>
            <person name="Grigoriev I.V."/>
            <person name="Munk R."/>
            <person name="Nuraida L."/>
            <person name="Wijaya C.H."/>
            <person name="Morales P.-C."/>
            <person name="Keasling J.D."/>
        </authorList>
    </citation>
    <scope>NUCLEOTIDE SEQUENCE [LARGE SCALE GENOMIC DNA]</scope>
    <source>
        <strain evidence="2 3">FGSC 2613</strain>
    </source>
</reference>
<sequence>MSSTQKNVSVGKADQQTTTKTTTTAITTTTLTVPGTNTIIQVTGTKVTIPASFGRQHRHDQPIKTGNNNTTTKTDSKSGDAQVYDWGREDDVDWTDVWYDDMD</sequence>
<dbReference type="Proteomes" id="UP001451303">
    <property type="component" value="Unassembled WGS sequence"/>
</dbReference>
<keyword evidence="3" id="KW-1185">Reference proteome</keyword>
<accession>A0ABR3DQC6</accession>
<dbReference type="EMBL" id="JAVLET010000002">
    <property type="protein sequence ID" value="KAL0474036.1"/>
    <property type="molecule type" value="Genomic_DNA"/>
</dbReference>
<feature type="compositionally biased region" description="Low complexity" evidence="1">
    <location>
        <begin position="64"/>
        <end position="73"/>
    </location>
</feature>
<gene>
    <name evidence="2" type="ORF">QR685DRAFT_518478</name>
</gene>
<name>A0ABR3DQC6_NEUIN</name>
<evidence type="ECO:0000256" key="1">
    <source>
        <dbReference type="SAM" id="MobiDB-lite"/>
    </source>
</evidence>
<proteinExistence type="predicted"/>
<protein>
    <submittedName>
        <fullName evidence="2">Uncharacterized protein</fullName>
    </submittedName>
</protein>
<feature type="region of interest" description="Disordered" evidence="1">
    <location>
        <begin position="1"/>
        <end position="23"/>
    </location>
</feature>
<organism evidence="2 3">
    <name type="scientific">Neurospora intermedia</name>
    <dbReference type="NCBI Taxonomy" id="5142"/>
    <lineage>
        <taxon>Eukaryota</taxon>
        <taxon>Fungi</taxon>
        <taxon>Dikarya</taxon>
        <taxon>Ascomycota</taxon>
        <taxon>Pezizomycotina</taxon>
        <taxon>Sordariomycetes</taxon>
        <taxon>Sordariomycetidae</taxon>
        <taxon>Sordariales</taxon>
        <taxon>Sordariaceae</taxon>
        <taxon>Neurospora</taxon>
    </lineage>
</organism>
<evidence type="ECO:0000313" key="2">
    <source>
        <dbReference type="EMBL" id="KAL0474036.1"/>
    </source>
</evidence>
<feature type="region of interest" description="Disordered" evidence="1">
    <location>
        <begin position="52"/>
        <end position="84"/>
    </location>
</feature>